<dbReference type="GeneID" id="39585089"/>
<comment type="caution">
    <text evidence="3">The sequence shown here is derived from an EMBL/GenBank/DDBJ whole genome shotgun (WGS) entry which is preliminary data.</text>
</comment>
<feature type="compositionally biased region" description="Low complexity" evidence="1">
    <location>
        <begin position="667"/>
        <end position="702"/>
    </location>
</feature>
<feature type="region of interest" description="Disordered" evidence="1">
    <location>
        <begin position="949"/>
        <end position="1161"/>
    </location>
</feature>
<feature type="compositionally biased region" description="Low complexity" evidence="1">
    <location>
        <begin position="718"/>
        <end position="729"/>
    </location>
</feature>
<evidence type="ECO:0000256" key="1">
    <source>
        <dbReference type="SAM" id="MobiDB-lite"/>
    </source>
</evidence>
<dbReference type="InterPro" id="IPR000210">
    <property type="entry name" value="BTB/POZ_dom"/>
</dbReference>
<accession>A0A427YA92</accession>
<feature type="region of interest" description="Disordered" evidence="1">
    <location>
        <begin position="1177"/>
        <end position="1204"/>
    </location>
</feature>
<evidence type="ECO:0000313" key="4">
    <source>
        <dbReference type="Proteomes" id="UP000279236"/>
    </source>
</evidence>
<feature type="region of interest" description="Disordered" evidence="1">
    <location>
        <begin position="1367"/>
        <end position="1476"/>
    </location>
</feature>
<feature type="compositionally biased region" description="Polar residues" evidence="1">
    <location>
        <begin position="961"/>
        <end position="971"/>
    </location>
</feature>
<feature type="compositionally biased region" description="Basic and acidic residues" evidence="1">
    <location>
        <begin position="1186"/>
        <end position="1195"/>
    </location>
</feature>
<organism evidence="3 4">
    <name type="scientific">Apiotrichum porosum</name>
    <dbReference type="NCBI Taxonomy" id="105984"/>
    <lineage>
        <taxon>Eukaryota</taxon>
        <taxon>Fungi</taxon>
        <taxon>Dikarya</taxon>
        <taxon>Basidiomycota</taxon>
        <taxon>Agaricomycotina</taxon>
        <taxon>Tremellomycetes</taxon>
        <taxon>Trichosporonales</taxon>
        <taxon>Trichosporonaceae</taxon>
        <taxon>Apiotrichum</taxon>
    </lineage>
</organism>
<dbReference type="SMART" id="SM00225">
    <property type="entry name" value="BTB"/>
    <property type="match status" value="1"/>
</dbReference>
<proteinExistence type="predicted"/>
<dbReference type="PANTHER" id="PTHR22427">
    <property type="entry name" value="GH15728P"/>
    <property type="match status" value="1"/>
</dbReference>
<feature type="compositionally biased region" description="Polar residues" evidence="1">
    <location>
        <begin position="1081"/>
        <end position="1107"/>
    </location>
</feature>
<dbReference type="Gene3D" id="3.30.710.10">
    <property type="entry name" value="Potassium Channel Kv1.1, Chain A"/>
    <property type="match status" value="1"/>
</dbReference>
<dbReference type="OrthoDB" id="2130750at2759"/>
<dbReference type="InterPro" id="IPR011333">
    <property type="entry name" value="SKP1/BTB/POZ_sf"/>
</dbReference>
<sequence>MRRPPESLQALTPFPTVEARVHESTELWARDLRSLFEHARDRFADVSWETDSGDRVWAHKAVVYVRAPKAFKDRYFLTNKTISRSPTSFSAQAPTPSPYPVGSSLLPPGYARRTPSPSLFRESTASIDTAESDGTLRAPTLGAGDGVLRLGHDDAPELFRAQLEWLYTGEGFGDVVEWISEEAGGSNANVRDSLGRRGDLADRRDKLGQDLTYMWTSKLYCDVRIHLETPDGEGYNSDTSAGSDDSLSSTVIFTAHRFMLASRSPYFSTVLLNPSQFRPVTADIHLPTPPFTPAALHFCLGWIYAGHLDFSNRSFDLLTAFQIYRAASYLQLEALADELESRLVHDFCHGLEWSRCHCRKCIGRVSRIWRFTTGGDVGALELHRRCRRFILSGWAECWGREVGLADKGERDDLVTDVISTLGPSNVVTSFRGIERVRARMEHGIRTKGADAAIWVDALGDMIEVVEKRAREVLATQFAAVCESKELWDVMAGKGFSEDVLDHVLREIVDIAGRPPIFIESPKMYQTVVSSILLKVHPDTLETALPPRGLSRQKIEQAKEGILVHIRRRWMQIKEDGGFLGLEPWSLKEISDEIEVPVDDLLSARHVTFPRSRDKGFPRTSSRATGLSEADSSRTRTASDASHTSTLRSAPVQTPEPPEPNGLRRLRLSSSASTSSAVSVRTAASRTASTQRRTTPTTGPQARSPTAAHKTFVVSVGKSRGTPGPSGTMSPTPPRPGQVMTGPPRPLLTGKSVGSRVKERIESPASPSPPASRPGTRTGSRPQSPTRGLRHQISMASVSSVATSRTSATVRSTTSTRTATGLTGPTKASSSSTAAGKAPVGKAPARPATAAATTRPATVTRPTTTPATRTARPTVTAANGTPKASSSSATTSTGTPKASGSSTTTSTARTPISAAATANGKAPVRAALATKPVSAATAAVRQRTMSAVSTSSVVKPVAPRTRTMSASSSKSRAPTVAPGAVPDVPPVPKTTTTTKQPVVTPSASRTSLASKASIAAARATTARPSDPKTAAAAKTPTLRPSASTKSLGARSTVSVKTTKTAVSTTPKTPTVSKAPTKPPARTPSTPSDTLQTPSTGSSTRVRATSLNPKETPPSIARQRTASSSAPWKRATPLPPTVAGVKPRGSIRSSSGSTEGPPEAITPRLSVVEPIIVLDDSATNSPVLAESPNEKSRRSSDSDIPPVPPLPSVVVEEVKVVDEPTVKLEEVGNGQAEVVSPISVVISPTPEDEAVPTTPTIIEPVAPVEPPVVQQPVVLPATVEQPAPIVKAPTVGPVKALELAAVKAPEPAVKPRTTAATVKPEPTAKVPTVVEPEAPAKVPTVPPPTVVEPPPTPAKVAPAVPTMAALPKATMSAANPPPTPPKNPRRSFAPPATPPKMEQPLPRAAKAPPPSFPSTSPVPTIASVEDSPRSGFAGTMSRKVSETGSVRSVRYHPAHAFDPPPRKPSVSAAPPAPPKLEVEDGNVPFKGSGVTLHVGIPCIVTLSTRRARFRANVKYLGTMANARGPWVGLEVDDLDRFGVETLPTGAKSGVRYFHFSPPDAPAGDEARSIRQRRISAIADSLSGRGVRRPNGLGLAVNGNNSLGPPADTRRAASPFVADWTAPEKPRALFVRPSEVLFVMGAE</sequence>
<feature type="region of interest" description="Disordered" evidence="1">
    <location>
        <begin position="1329"/>
        <end position="1348"/>
    </location>
</feature>
<dbReference type="PROSITE" id="PS50097">
    <property type="entry name" value="BTB"/>
    <property type="match status" value="1"/>
</dbReference>
<dbReference type="RefSeq" id="XP_028480230.1">
    <property type="nucleotide sequence ID" value="XM_028616373.1"/>
</dbReference>
<feature type="compositionally biased region" description="Low complexity" evidence="1">
    <location>
        <begin position="1050"/>
        <end position="1074"/>
    </location>
</feature>
<dbReference type="EMBL" id="RSCE01000001">
    <property type="protein sequence ID" value="RSH88022.1"/>
    <property type="molecule type" value="Genomic_DNA"/>
</dbReference>
<dbReference type="Pfam" id="PF00651">
    <property type="entry name" value="BTB"/>
    <property type="match status" value="1"/>
</dbReference>
<feature type="compositionally biased region" description="Polar residues" evidence="1">
    <location>
        <begin position="774"/>
        <end position="785"/>
    </location>
</feature>
<keyword evidence="4" id="KW-1185">Reference proteome</keyword>
<reference evidence="3 4" key="1">
    <citation type="submission" date="2018-11" db="EMBL/GenBank/DDBJ databases">
        <title>Genome sequence of Apiotrichum porosum DSM 27194.</title>
        <authorList>
            <person name="Aliyu H."/>
            <person name="Gorte O."/>
            <person name="Ochsenreither K."/>
        </authorList>
    </citation>
    <scope>NUCLEOTIDE SEQUENCE [LARGE SCALE GENOMIC DNA]</scope>
    <source>
        <strain evidence="3 4">DSM 27194</strain>
    </source>
</reference>
<dbReference type="InterPro" id="IPR036859">
    <property type="entry name" value="CAP-Gly_dom_sf"/>
</dbReference>
<feature type="domain" description="BTB" evidence="2">
    <location>
        <begin position="221"/>
        <end position="312"/>
    </location>
</feature>
<dbReference type="PANTHER" id="PTHR22427:SF7">
    <property type="entry name" value="GH15728P"/>
    <property type="match status" value="1"/>
</dbReference>
<dbReference type="SUPFAM" id="SSF54695">
    <property type="entry name" value="POZ domain"/>
    <property type="match status" value="1"/>
</dbReference>
<protein>
    <recommendedName>
        <fullName evidence="2">BTB domain-containing protein</fullName>
    </recommendedName>
</protein>
<feature type="compositionally biased region" description="Low complexity" evidence="1">
    <location>
        <begin position="972"/>
        <end position="981"/>
    </location>
</feature>
<evidence type="ECO:0000259" key="2">
    <source>
        <dbReference type="PROSITE" id="PS50097"/>
    </source>
</evidence>
<feature type="compositionally biased region" description="Polar residues" evidence="1">
    <location>
        <begin position="634"/>
        <end position="651"/>
    </location>
</feature>
<gene>
    <name evidence="3" type="ORF">EHS24_000546</name>
</gene>
<name>A0A427YA92_9TREE</name>
<feature type="region of interest" description="Disordered" evidence="1">
    <location>
        <begin position="610"/>
        <end position="921"/>
    </location>
</feature>
<feature type="compositionally biased region" description="Low complexity" evidence="1">
    <location>
        <begin position="795"/>
        <end position="917"/>
    </location>
</feature>
<feature type="region of interest" description="Disordered" evidence="1">
    <location>
        <begin position="86"/>
        <end position="108"/>
    </location>
</feature>
<feature type="compositionally biased region" description="Pro residues" evidence="1">
    <location>
        <begin position="1338"/>
        <end position="1348"/>
    </location>
</feature>
<dbReference type="SUPFAM" id="SSF74924">
    <property type="entry name" value="Cap-Gly domain"/>
    <property type="match status" value="1"/>
</dbReference>
<dbReference type="Proteomes" id="UP000279236">
    <property type="component" value="Unassembled WGS sequence"/>
</dbReference>
<evidence type="ECO:0000313" key="3">
    <source>
        <dbReference type="EMBL" id="RSH88022.1"/>
    </source>
</evidence>
<feature type="compositionally biased region" description="Low complexity" evidence="1">
    <location>
        <begin position="988"/>
        <end position="1036"/>
    </location>
</feature>
<dbReference type="STRING" id="105984.A0A427YA92"/>